<comment type="caution">
    <text evidence="1">The sequence shown here is derived from an EMBL/GenBank/DDBJ whole genome shotgun (WGS) entry which is preliminary data.</text>
</comment>
<evidence type="ECO:0000313" key="1">
    <source>
        <dbReference type="EMBL" id="RNA02779.1"/>
    </source>
</evidence>
<sequence length="132" mass="15485">MNFADFSNEKFVEKNLPNGFVKFGKYEDHKIYSKCITILTLQRPNRVTYFFDNFPKDLKTRNLITHLVRNFWVTRLAAQVNGMRGNSVNPVNPIGQFFHPVSPENHTDEVVMYFYKANSLNIFNTKCQKSKI</sequence>
<proteinExistence type="predicted"/>
<gene>
    <name evidence="1" type="ORF">BpHYR1_048967</name>
</gene>
<dbReference type="AlphaFoldDB" id="A0A3M7PV11"/>
<organism evidence="1 2">
    <name type="scientific">Brachionus plicatilis</name>
    <name type="common">Marine rotifer</name>
    <name type="synonym">Brachionus muelleri</name>
    <dbReference type="NCBI Taxonomy" id="10195"/>
    <lineage>
        <taxon>Eukaryota</taxon>
        <taxon>Metazoa</taxon>
        <taxon>Spiralia</taxon>
        <taxon>Gnathifera</taxon>
        <taxon>Rotifera</taxon>
        <taxon>Eurotatoria</taxon>
        <taxon>Monogononta</taxon>
        <taxon>Pseudotrocha</taxon>
        <taxon>Ploima</taxon>
        <taxon>Brachionidae</taxon>
        <taxon>Brachionus</taxon>
    </lineage>
</organism>
<dbReference type="EMBL" id="REGN01008757">
    <property type="protein sequence ID" value="RNA02779.1"/>
    <property type="molecule type" value="Genomic_DNA"/>
</dbReference>
<evidence type="ECO:0000313" key="2">
    <source>
        <dbReference type="Proteomes" id="UP000276133"/>
    </source>
</evidence>
<keyword evidence="2" id="KW-1185">Reference proteome</keyword>
<name>A0A3M7PV11_BRAPC</name>
<reference evidence="1 2" key="1">
    <citation type="journal article" date="2018" name="Sci. Rep.">
        <title>Genomic signatures of local adaptation to the degree of environmental predictability in rotifers.</title>
        <authorList>
            <person name="Franch-Gras L."/>
            <person name="Hahn C."/>
            <person name="Garcia-Roger E.M."/>
            <person name="Carmona M.J."/>
            <person name="Serra M."/>
            <person name="Gomez A."/>
        </authorList>
    </citation>
    <scope>NUCLEOTIDE SEQUENCE [LARGE SCALE GENOMIC DNA]</scope>
    <source>
        <strain evidence="1">HYR1</strain>
    </source>
</reference>
<protein>
    <submittedName>
        <fullName evidence="1">Uncharacterized protein</fullName>
    </submittedName>
</protein>
<accession>A0A3M7PV11</accession>
<dbReference type="Proteomes" id="UP000276133">
    <property type="component" value="Unassembled WGS sequence"/>
</dbReference>